<feature type="compositionally biased region" description="Basic and acidic residues" evidence="9">
    <location>
        <begin position="330"/>
        <end position="356"/>
    </location>
</feature>
<sequence length="387" mass="43052" precursor="true">MRLSLVVPCFNEEAVLARFHEVVRAETAGIADEVELVFVDDGSRDGTLELLKKIAAQDPEAKYVSLSRNFGKESAILAGLKRASGDAVIILDADLQHPPALLGRMIDLHKQGFDQVIAQRDREGDKRFKSLVAKTYYKLINRMVDVELVDGVGDFRLLSRRAVNALLEMPEYNRFSKGLFAWIGFDSVTFNYRNAVREAGETKWSFRRLLDYGVDSLLSFNNKPLRLAIYLGFLFFGVSFVYMVWLIVRTMVSGDTTPGYVTTIAAIVGIGGLQMFTVGVIGEYVGRIYYESKQRPHYLVKETEAGPLRHQSDFLAISGDHRSAPAAARTESRPEPSTESRTEPRTESRTESESESRPAAQAEPPAPDEQAEPVNGVPGARELNGIQ</sequence>
<dbReference type="GO" id="GO:0016757">
    <property type="term" value="F:glycosyltransferase activity"/>
    <property type="evidence" value="ECO:0007669"/>
    <property type="project" value="UniProtKB-KW"/>
</dbReference>
<evidence type="ECO:0000313" key="12">
    <source>
        <dbReference type="EMBL" id="ACU77655.1"/>
    </source>
</evidence>
<feature type="transmembrane region" description="Helical" evidence="10">
    <location>
        <begin position="260"/>
        <end position="285"/>
    </location>
</feature>
<dbReference type="FunFam" id="3.90.550.10:FF:000079">
    <property type="entry name" value="Probable glycosyl transferase"/>
    <property type="match status" value="1"/>
</dbReference>
<evidence type="ECO:0000256" key="6">
    <source>
        <dbReference type="ARBA" id="ARBA00022989"/>
    </source>
</evidence>
<dbReference type="InterPro" id="IPR029044">
    <property type="entry name" value="Nucleotide-diphossugar_trans"/>
</dbReference>
<evidence type="ECO:0000256" key="2">
    <source>
        <dbReference type="ARBA" id="ARBA00022475"/>
    </source>
</evidence>
<dbReference type="PANTHER" id="PTHR48090">
    <property type="entry name" value="UNDECAPRENYL-PHOSPHATE 4-DEOXY-4-FORMAMIDO-L-ARABINOSE TRANSFERASE-RELATED"/>
    <property type="match status" value="1"/>
</dbReference>
<dbReference type="SUPFAM" id="SSF53448">
    <property type="entry name" value="Nucleotide-diphospho-sugar transferases"/>
    <property type="match status" value="1"/>
</dbReference>
<evidence type="ECO:0000256" key="1">
    <source>
        <dbReference type="ARBA" id="ARBA00004651"/>
    </source>
</evidence>
<dbReference type="HOGENOM" id="CLU_033536_0_1_11"/>
<protein>
    <submittedName>
        <fullName evidence="12">Glycosyl transferase family 2</fullName>
    </submittedName>
</protein>
<dbReference type="CDD" id="cd04187">
    <property type="entry name" value="DPM1_like_bac"/>
    <property type="match status" value="1"/>
</dbReference>
<comment type="similarity">
    <text evidence="8">Belongs to the glycosyltransferase 2 family. GtrB subfamily.</text>
</comment>
<organism evidence="12 13">
    <name type="scientific">Catenulispora acidiphila (strain DSM 44928 / JCM 14897 / NBRC 102108 / NRRL B-24433 / ID139908)</name>
    <dbReference type="NCBI Taxonomy" id="479433"/>
    <lineage>
        <taxon>Bacteria</taxon>
        <taxon>Bacillati</taxon>
        <taxon>Actinomycetota</taxon>
        <taxon>Actinomycetes</taxon>
        <taxon>Catenulisporales</taxon>
        <taxon>Catenulisporaceae</taxon>
        <taxon>Catenulispora</taxon>
    </lineage>
</organism>
<evidence type="ECO:0000313" key="13">
    <source>
        <dbReference type="Proteomes" id="UP000000851"/>
    </source>
</evidence>
<keyword evidence="6 10" id="KW-1133">Transmembrane helix</keyword>
<evidence type="ECO:0000256" key="5">
    <source>
        <dbReference type="ARBA" id="ARBA00022692"/>
    </source>
</evidence>
<dbReference type="PANTHER" id="PTHR48090:SF8">
    <property type="entry name" value="GLYCOSYLTRANSFERASE CSBB-RELATED"/>
    <property type="match status" value="1"/>
</dbReference>
<keyword evidence="13" id="KW-1185">Reference proteome</keyword>
<keyword evidence="7 10" id="KW-0472">Membrane</keyword>
<dbReference type="InterPro" id="IPR050256">
    <property type="entry name" value="Glycosyltransferase_2"/>
</dbReference>
<dbReference type="AlphaFoldDB" id="C7Q3P7"/>
<dbReference type="FunCoup" id="C7Q3P7">
    <property type="interactions" value="2"/>
</dbReference>
<evidence type="ECO:0000256" key="8">
    <source>
        <dbReference type="ARBA" id="ARBA00038152"/>
    </source>
</evidence>
<proteinExistence type="inferred from homology"/>
<dbReference type="STRING" id="479433.Caci_8842"/>
<evidence type="ECO:0000259" key="11">
    <source>
        <dbReference type="Pfam" id="PF00535"/>
    </source>
</evidence>
<dbReference type="GO" id="GO:0005886">
    <property type="term" value="C:plasma membrane"/>
    <property type="evidence" value="ECO:0007669"/>
    <property type="project" value="UniProtKB-SubCell"/>
</dbReference>
<feature type="region of interest" description="Disordered" evidence="9">
    <location>
        <begin position="321"/>
        <end position="387"/>
    </location>
</feature>
<dbReference type="InterPro" id="IPR001173">
    <property type="entry name" value="Glyco_trans_2-like"/>
</dbReference>
<evidence type="ECO:0000256" key="4">
    <source>
        <dbReference type="ARBA" id="ARBA00022679"/>
    </source>
</evidence>
<dbReference type="eggNOG" id="COG1215">
    <property type="taxonomic scope" value="Bacteria"/>
</dbReference>
<reference evidence="12 13" key="1">
    <citation type="journal article" date="2009" name="Stand. Genomic Sci.">
        <title>Complete genome sequence of Catenulispora acidiphila type strain (ID 139908).</title>
        <authorList>
            <person name="Copeland A."/>
            <person name="Lapidus A."/>
            <person name="Glavina Del Rio T."/>
            <person name="Nolan M."/>
            <person name="Lucas S."/>
            <person name="Chen F."/>
            <person name="Tice H."/>
            <person name="Cheng J.F."/>
            <person name="Bruce D."/>
            <person name="Goodwin L."/>
            <person name="Pitluck S."/>
            <person name="Mikhailova N."/>
            <person name="Pati A."/>
            <person name="Ivanova N."/>
            <person name="Mavromatis K."/>
            <person name="Chen A."/>
            <person name="Palaniappan K."/>
            <person name="Chain P."/>
            <person name="Land M."/>
            <person name="Hauser L."/>
            <person name="Chang Y.J."/>
            <person name="Jeffries C.D."/>
            <person name="Chertkov O."/>
            <person name="Brettin T."/>
            <person name="Detter J.C."/>
            <person name="Han C."/>
            <person name="Ali Z."/>
            <person name="Tindall B.J."/>
            <person name="Goker M."/>
            <person name="Bristow J."/>
            <person name="Eisen J.A."/>
            <person name="Markowitz V."/>
            <person name="Hugenholtz P."/>
            <person name="Kyrpides N.C."/>
            <person name="Klenk H.P."/>
        </authorList>
    </citation>
    <scope>NUCLEOTIDE SEQUENCE [LARGE SCALE GENOMIC DNA]</scope>
    <source>
        <strain evidence="13">DSM 44928 / JCM 14897 / NBRC 102108 / NRRL B-24433 / ID139908</strain>
    </source>
</reference>
<evidence type="ECO:0000256" key="10">
    <source>
        <dbReference type="SAM" id="Phobius"/>
    </source>
</evidence>
<dbReference type="RefSeq" id="WP_015797379.1">
    <property type="nucleotide sequence ID" value="NC_013131.1"/>
</dbReference>
<keyword evidence="4 12" id="KW-0808">Transferase</keyword>
<dbReference type="Proteomes" id="UP000000851">
    <property type="component" value="Chromosome"/>
</dbReference>
<dbReference type="Pfam" id="PF00535">
    <property type="entry name" value="Glycos_transf_2"/>
    <property type="match status" value="1"/>
</dbReference>
<dbReference type="EMBL" id="CP001700">
    <property type="protein sequence ID" value="ACU77655.1"/>
    <property type="molecule type" value="Genomic_DNA"/>
</dbReference>
<evidence type="ECO:0000256" key="3">
    <source>
        <dbReference type="ARBA" id="ARBA00022676"/>
    </source>
</evidence>
<evidence type="ECO:0000256" key="9">
    <source>
        <dbReference type="SAM" id="MobiDB-lite"/>
    </source>
</evidence>
<dbReference type="InParanoid" id="C7Q3P7"/>
<feature type="domain" description="Glycosyltransferase 2-like" evidence="11">
    <location>
        <begin position="4"/>
        <end position="165"/>
    </location>
</feature>
<keyword evidence="5 10" id="KW-0812">Transmembrane</keyword>
<accession>C7Q3P7</accession>
<evidence type="ECO:0000256" key="7">
    <source>
        <dbReference type="ARBA" id="ARBA00023136"/>
    </source>
</evidence>
<gene>
    <name evidence="12" type="ordered locus">Caci_8842</name>
</gene>
<dbReference type="KEGG" id="cai:Caci_8842"/>
<comment type="subcellular location">
    <subcellularLocation>
        <location evidence="1">Cell membrane</location>
        <topology evidence="1">Multi-pass membrane protein</topology>
    </subcellularLocation>
</comment>
<dbReference type="OrthoDB" id="9811884at2"/>
<feature type="transmembrane region" description="Helical" evidence="10">
    <location>
        <begin position="227"/>
        <end position="248"/>
    </location>
</feature>
<dbReference type="Gene3D" id="3.90.550.10">
    <property type="entry name" value="Spore Coat Polysaccharide Biosynthesis Protein SpsA, Chain A"/>
    <property type="match status" value="1"/>
</dbReference>
<keyword evidence="2" id="KW-1003">Cell membrane</keyword>
<keyword evidence="3" id="KW-0328">Glycosyltransferase</keyword>
<dbReference type="CAZy" id="GT2">
    <property type="family name" value="Glycosyltransferase Family 2"/>
</dbReference>
<name>C7Q3P7_CATAD</name>